<sequence length="77" mass="7773">MTVRRYIPAAASLLAAGVLLLTACSTPATTATDQGSGVDMASLLTVQAPTGTPSTELEWADATPRPCPPAPRPLPVG</sequence>
<dbReference type="Proteomes" id="UP000297951">
    <property type="component" value="Unassembled WGS sequence"/>
</dbReference>
<comment type="caution">
    <text evidence="3">The sequence shown here is derived from an EMBL/GenBank/DDBJ whole genome shotgun (WGS) entry which is preliminary data.</text>
</comment>
<protein>
    <submittedName>
        <fullName evidence="3">Uncharacterized protein</fullName>
    </submittedName>
</protein>
<name>A0A4Y9F6R9_9MICC</name>
<organism evidence="3 4">
    <name type="scientific">Rothia nasimurium</name>
    <dbReference type="NCBI Taxonomy" id="85336"/>
    <lineage>
        <taxon>Bacteria</taxon>
        <taxon>Bacillati</taxon>
        <taxon>Actinomycetota</taxon>
        <taxon>Actinomycetes</taxon>
        <taxon>Micrococcales</taxon>
        <taxon>Micrococcaceae</taxon>
        <taxon>Rothia</taxon>
    </lineage>
</organism>
<feature type="region of interest" description="Disordered" evidence="1">
    <location>
        <begin position="51"/>
        <end position="77"/>
    </location>
</feature>
<evidence type="ECO:0000313" key="3">
    <source>
        <dbReference type="EMBL" id="TFU22750.1"/>
    </source>
</evidence>
<reference evidence="3 4" key="1">
    <citation type="submission" date="2019-03" db="EMBL/GenBank/DDBJ databases">
        <title>Diversity of the mouse oral microbiome.</title>
        <authorList>
            <person name="Joseph S."/>
            <person name="Aduse-Opoku J."/>
            <person name="Curtis M."/>
            <person name="Wade W."/>
            <person name="Hashim A."/>
        </authorList>
    </citation>
    <scope>NUCLEOTIDE SEQUENCE [LARGE SCALE GENOMIC DNA]</scope>
    <source>
        <strain evidence="4">irhom_31</strain>
    </source>
</reference>
<evidence type="ECO:0000256" key="2">
    <source>
        <dbReference type="SAM" id="SignalP"/>
    </source>
</evidence>
<feature type="chain" id="PRO_5021186083" evidence="2">
    <location>
        <begin position="31"/>
        <end position="77"/>
    </location>
</feature>
<dbReference type="EMBL" id="SPQC01000014">
    <property type="protein sequence ID" value="TFU22750.1"/>
    <property type="molecule type" value="Genomic_DNA"/>
</dbReference>
<proteinExistence type="predicted"/>
<accession>A0A4Y9F6R9</accession>
<feature type="compositionally biased region" description="Pro residues" evidence="1">
    <location>
        <begin position="65"/>
        <end position="77"/>
    </location>
</feature>
<evidence type="ECO:0000313" key="4">
    <source>
        <dbReference type="Proteomes" id="UP000297951"/>
    </source>
</evidence>
<gene>
    <name evidence="3" type="ORF">E4U03_05265</name>
</gene>
<evidence type="ECO:0000256" key="1">
    <source>
        <dbReference type="SAM" id="MobiDB-lite"/>
    </source>
</evidence>
<dbReference type="AlphaFoldDB" id="A0A4Y9F6R9"/>
<dbReference type="PROSITE" id="PS51257">
    <property type="entry name" value="PROKAR_LIPOPROTEIN"/>
    <property type="match status" value="1"/>
</dbReference>
<feature type="signal peptide" evidence="2">
    <location>
        <begin position="1"/>
        <end position="30"/>
    </location>
</feature>
<keyword evidence="2" id="KW-0732">Signal</keyword>